<dbReference type="EMBL" id="CP066065">
    <property type="protein sequence ID" value="QQC43486.1"/>
    <property type="molecule type" value="Genomic_DNA"/>
</dbReference>
<name>A0AAP9YB94_9ACTO</name>
<sequence>MCYLCICEWTRKVRDIGFRFTDVDDDQLWDVTILTIREGEWNDIWEVCVNLFPLSKALRHVIVTVDQKLLGDCDGFGFIAHEINELAAHLDRVADIIERLDGAYIYNTDKDSARGDGEQDEYEEGRG</sequence>
<protein>
    <submittedName>
        <fullName evidence="1">Uncharacterized protein</fullName>
    </submittedName>
</protein>
<gene>
    <name evidence="1" type="ORF">I6H42_06735</name>
</gene>
<evidence type="ECO:0000313" key="1">
    <source>
        <dbReference type="EMBL" id="QQC43486.1"/>
    </source>
</evidence>
<organism evidence="1 2">
    <name type="scientific">Schaalia meyeri</name>
    <dbReference type="NCBI Taxonomy" id="52773"/>
    <lineage>
        <taxon>Bacteria</taxon>
        <taxon>Bacillati</taxon>
        <taxon>Actinomycetota</taxon>
        <taxon>Actinomycetes</taxon>
        <taxon>Actinomycetales</taxon>
        <taxon>Actinomycetaceae</taxon>
        <taxon>Schaalia</taxon>
    </lineage>
</organism>
<dbReference type="Proteomes" id="UP000595220">
    <property type="component" value="Chromosome"/>
</dbReference>
<dbReference type="AlphaFoldDB" id="A0AAP9YB94"/>
<keyword evidence="2" id="KW-1185">Reference proteome</keyword>
<accession>A0AAP9YB94</accession>
<evidence type="ECO:0000313" key="2">
    <source>
        <dbReference type="Proteomes" id="UP000595220"/>
    </source>
</evidence>
<proteinExistence type="predicted"/>
<reference evidence="1 2" key="1">
    <citation type="submission" date="2020-12" db="EMBL/GenBank/DDBJ databases">
        <title>FDA dAtabase for Regulatory Grade micrObial Sequences (FDA-ARGOS): Supporting development and validation of Infectious Disease Dx tests.</title>
        <authorList>
            <person name="Sproer C."/>
            <person name="Gronow S."/>
            <person name="Severitt S."/>
            <person name="Schroder I."/>
            <person name="Tallon L."/>
            <person name="Sadzewicz L."/>
            <person name="Zhao X."/>
            <person name="Boylan J."/>
            <person name="Ott S."/>
            <person name="Bowen H."/>
            <person name="Vavikolanu K."/>
            <person name="Mehta A."/>
            <person name="Aluvathingal J."/>
            <person name="Nadendla S."/>
            <person name="Lowell S."/>
            <person name="Myers T."/>
            <person name="Yan Y."/>
            <person name="Sichtig H."/>
        </authorList>
    </citation>
    <scope>NUCLEOTIDE SEQUENCE [LARGE SCALE GENOMIC DNA]</scope>
    <source>
        <strain evidence="1 2">FDAARGOS_985</strain>
    </source>
</reference>